<evidence type="ECO:0000256" key="7">
    <source>
        <dbReference type="SAM" id="MobiDB-lite"/>
    </source>
</evidence>
<protein>
    <recommendedName>
        <fullName evidence="3">Malate dehydrogenase, mitochondrial</fullName>
        <ecNumber evidence="2">1.1.1.37</ecNumber>
    </recommendedName>
</protein>
<evidence type="ECO:0000313" key="10">
    <source>
        <dbReference type="Proteomes" id="UP000095280"/>
    </source>
</evidence>
<keyword evidence="4" id="KW-0816">Tricarboxylic acid cycle</keyword>
<dbReference type="Proteomes" id="UP000095280">
    <property type="component" value="Unplaced"/>
</dbReference>
<proteinExistence type="predicted"/>
<dbReference type="Gene3D" id="3.90.110.10">
    <property type="entry name" value="Lactate dehydrogenase/glycoside hydrolase, family 4, C-terminal"/>
    <property type="match status" value="1"/>
</dbReference>
<organism evidence="10 11">
    <name type="scientific">Macrostomum lignano</name>
    <dbReference type="NCBI Taxonomy" id="282301"/>
    <lineage>
        <taxon>Eukaryota</taxon>
        <taxon>Metazoa</taxon>
        <taxon>Spiralia</taxon>
        <taxon>Lophotrochozoa</taxon>
        <taxon>Platyhelminthes</taxon>
        <taxon>Rhabditophora</taxon>
        <taxon>Macrostomorpha</taxon>
        <taxon>Macrostomida</taxon>
        <taxon>Macrostomidae</taxon>
        <taxon>Macrostomum</taxon>
    </lineage>
</organism>
<evidence type="ECO:0000259" key="8">
    <source>
        <dbReference type="Pfam" id="PF00056"/>
    </source>
</evidence>
<feature type="domain" description="Lactate/malate dehydrogenase N-terminal" evidence="8">
    <location>
        <begin position="264"/>
        <end position="397"/>
    </location>
</feature>
<dbReference type="InterPro" id="IPR036291">
    <property type="entry name" value="NAD(P)-bd_dom_sf"/>
</dbReference>
<dbReference type="InterPro" id="IPR001236">
    <property type="entry name" value="Lactate/malate_DH_N"/>
</dbReference>
<dbReference type="FunFam" id="3.90.110.10:FF:000009">
    <property type="entry name" value="Malate dehydrogenase"/>
    <property type="match status" value="1"/>
</dbReference>
<dbReference type="Pfam" id="PF02866">
    <property type="entry name" value="Ldh_1_C"/>
    <property type="match status" value="1"/>
</dbReference>
<evidence type="ECO:0000256" key="4">
    <source>
        <dbReference type="ARBA" id="ARBA00022532"/>
    </source>
</evidence>
<dbReference type="SUPFAM" id="SSF56327">
    <property type="entry name" value="LDH C-terminal domain-like"/>
    <property type="match status" value="1"/>
</dbReference>
<reference evidence="11" key="1">
    <citation type="submission" date="2016-11" db="UniProtKB">
        <authorList>
            <consortium name="WormBaseParasite"/>
        </authorList>
    </citation>
    <scope>IDENTIFICATION</scope>
</reference>
<evidence type="ECO:0000313" key="11">
    <source>
        <dbReference type="WBParaSite" id="maker-uti_cns_0047286-snap-gene-0.4-mRNA-1"/>
    </source>
</evidence>
<evidence type="ECO:0000256" key="2">
    <source>
        <dbReference type="ARBA" id="ARBA00012995"/>
    </source>
</evidence>
<keyword evidence="5" id="KW-0560">Oxidoreductase</keyword>
<dbReference type="GO" id="GO:0006099">
    <property type="term" value="P:tricarboxylic acid cycle"/>
    <property type="evidence" value="ECO:0007669"/>
    <property type="project" value="UniProtKB-KW"/>
</dbReference>
<evidence type="ECO:0000256" key="3">
    <source>
        <dbReference type="ARBA" id="ARBA00016075"/>
    </source>
</evidence>
<dbReference type="InterPro" id="IPR015955">
    <property type="entry name" value="Lactate_DH/Glyco_Ohase_4_C"/>
</dbReference>
<sequence>AAVQSDVVLRPTTLRKVALHPGQSGEKLVSPGADVGQRLWRHESVHLGRHPVHLLALVGRRRAERGRDAGDSGAEALAVVPDAASVGLHHGEGAEEASGRLSTRLVHILGAHRPAGNESPSLVDDGVLQSIDRESVNFIVDDDRLLAQLYKRLLHGLHSRRVSQLAVDLLKSPRRLALLGVMQCNLEAGSREQHGPLAAHQAASEDRHLASHSIRSESYYTQSVQEVLPLTLSAPALARRHHSAGPRSLGRRRLHGVPDLPQNRVAILGACGAVGQPLALMLKRSAFVSELALYDTLDTRGLPRVSGYQGGRQQLADCLRHCSLVVMLAGRPRQLGMQLSDLFEQNAGTVAELTSAVARHCPEALLCLLTSPLNSSVPLAAEVLRRYGVYNPRRLFGVTAINSVRANILMAQKTGAPLDQVSVPVVGGHSSSTLVPVLSRAEPHCRLPASELLAMTRAVRGAADTVLQAKAGAGSASLSVAAAAHGFLHSLLCAMDGRQNVVESAYVESDATDGPAFCSNPLLLGQEGVEQNMGVGRLSESEAQLLSEAAQELGEQIDQGRRFARAWKPSAEPSPVLFSFLNSTRQEASRQAHQLSQPLGGDSLRLRLRRLLAICLAIVRRNEAASQRPLQPSQPVPDAALLLYAEHFLAAVARCGARGLQVLTESRAQLVSLQDAAVGAHPLFEGAADFAWVVRRLGLAGYFIIALPAAAVAVAAVTAAAPLQDCSMPESLPHSRSLLHRAASVAPTASEEPPPPPSLPESLHSTVLSSSSLSAEACTRAGGASDCGVSDVGKRLRRVPPEVGAGGSLSRGCRSCSLGALLSFVAFAQLTTPAPLQMLVHAGPDAAQVHCKRIVCGLRVAQFSFDVSQYAARLDAHVTVAGSVPAAQQVPRVLVVIFCCALLLMRTEAVMNWRSRLRCLRLLEPVDVALQLLGGRHRWLLPTGGRDGASGRCRLPVRLPRRHGSCRMSISDKMENF</sequence>
<dbReference type="SUPFAM" id="SSF51735">
    <property type="entry name" value="NAD(P)-binding Rossmann-fold domains"/>
    <property type="match status" value="1"/>
</dbReference>
<accession>A0A1I8JFN5</accession>
<evidence type="ECO:0000259" key="9">
    <source>
        <dbReference type="Pfam" id="PF02866"/>
    </source>
</evidence>
<evidence type="ECO:0000256" key="1">
    <source>
        <dbReference type="ARBA" id="ARBA00011738"/>
    </source>
</evidence>
<keyword evidence="10" id="KW-1185">Reference proteome</keyword>
<dbReference type="PANTHER" id="PTHR11540:SF16">
    <property type="entry name" value="MALATE DEHYDROGENASE, MITOCHONDRIAL"/>
    <property type="match status" value="1"/>
</dbReference>
<dbReference type="PANTHER" id="PTHR11540">
    <property type="entry name" value="MALATE AND LACTATE DEHYDROGENASE"/>
    <property type="match status" value="1"/>
</dbReference>
<keyword evidence="6" id="KW-0520">NAD</keyword>
<comment type="subunit">
    <text evidence="1">Homodimer.</text>
</comment>
<dbReference type="WBParaSite" id="maker-uti_cns_0047286-snap-gene-0.4-mRNA-1">
    <property type="protein sequence ID" value="maker-uti_cns_0047286-snap-gene-0.4-mRNA-1"/>
    <property type="gene ID" value="maker-uti_cns_0047286-snap-gene-0.4"/>
</dbReference>
<name>A0A1I8JFN5_9PLAT</name>
<dbReference type="Pfam" id="PF00056">
    <property type="entry name" value="Ldh_1_N"/>
    <property type="match status" value="1"/>
</dbReference>
<dbReference type="GO" id="GO:0030060">
    <property type="term" value="F:L-malate dehydrogenase (NAD+) activity"/>
    <property type="evidence" value="ECO:0007669"/>
    <property type="project" value="UniProtKB-EC"/>
</dbReference>
<dbReference type="AlphaFoldDB" id="A0A1I8JFN5"/>
<evidence type="ECO:0000256" key="5">
    <source>
        <dbReference type="ARBA" id="ARBA00023002"/>
    </source>
</evidence>
<evidence type="ECO:0000256" key="6">
    <source>
        <dbReference type="ARBA" id="ARBA00023027"/>
    </source>
</evidence>
<feature type="domain" description="Lactate/malate dehydrogenase C-terminal" evidence="9">
    <location>
        <begin position="399"/>
        <end position="563"/>
    </location>
</feature>
<dbReference type="GO" id="GO:0005737">
    <property type="term" value="C:cytoplasm"/>
    <property type="evidence" value="ECO:0007669"/>
    <property type="project" value="TreeGrafter"/>
</dbReference>
<dbReference type="InterPro" id="IPR022383">
    <property type="entry name" value="Lactate/malate_DH_C"/>
</dbReference>
<dbReference type="EC" id="1.1.1.37" evidence="2"/>
<dbReference type="Gene3D" id="3.40.50.720">
    <property type="entry name" value="NAD(P)-binding Rossmann-like Domain"/>
    <property type="match status" value="1"/>
</dbReference>
<feature type="region of interest" description="Disordered" evidence="7">
    <location>
        <begin position="743"/>
        <end position="765"/>
    </location>
</feature>